<organism evidence="1 2">
    <name type="scientific">Pseudomonas fluorescens</name>
    <dbReference type="NCBI Taxonomy" id="294"/>
    <lineage>
        <taxon>Bacteria</taxon>
        <taxon>Pseudomonadati</taxon>
        <taxon>Pseudomonadota</taxon>
        <taxon>Gammaproteobacteria</taxon>
        <taxon>Pseudomonadales</taxon>
        <taxon>Pseudomonadaceae</taxon>
        <taxon>Pseudomonas</taxon>
    </lineage>
</organism>
<accession>A0A5E7LD96</accession>
<evidence type="ECO:0008006" key="3">
    <source>
        <dbReference type="Google" id="ProtNLM"/>
    </source>
</evidence>
<dbReference type="AlphaFoldDB" id="A0A5E7LD96"/>
<evidence type="ECO:0000313" key="2">
    <source>
        <dbReference type="Proteomes" id="UP000326067"/>
    </source>
</evidence>
<proteinExistence type="predicted"/>
<dbReference type="Proteomes" id="UP000326067">
    <property type="component" value="Unassembled WGS sequence"/>
</dbReference>
<protein>
    <recommendedName>
        <fullName evidence="3">Lipoprotein</fullName>
    </recommendedName>
</protein>
<name>A0A5E7LD96_PSEFL</name>
<reference evidence="1 2" key="1">
    <citation type="submission" date="2019-09" db="EMBL/GenBank/DDBJ databases">
        <authorList>
            <person name="Chandra G."/>
            <person name="Truman W A."/>
        </authorList>
    </citation>
    <scope>NUCLEOTIDE SEQUENCE [LARGE SCALE GENOMIC DNA]</scope>
    <source>
        <strain evidence="1">PS847</strain>
    </source>
</reference>
<sequence length="278" mass="31618">MNDRKEFNRRQTLPRIKRVLFTSTLGGVLALTSGCSAVDKPNSFTFIPDFPSDFKYELKAIYLPAAGETCRVPGKPDFWVSFNKPNMEYVSTAEIELYKTVSDCPLALNKVEIKVIGFYGKGRSNFSMDYASIFVRPELLERLKGTFNEDGLGEFTGECMWFFRTVSPKRNLIKMLRCKGMDQEGNVARSRPHGAYTLDQLPGKTVRLKINLANEEQPGWGDTWVQVPGGWKRCMGEGYEDQRGYCNGNYEDFSTFRMVDGRICTIYPSCNENTDETP</sequence>
<dbReference type="PROSITE" id="PS51257">
    <property type="entry name" value="PROKAR_LIPOPROTEIN"/>
    <property type="match status" value="1"/>
</dbReference>
<dbReference type="EMBL" id="CABVIC010000003">
    <property type="protein sequence ID" value="VVP12382.1"/>
    <property type="molecule type" value="Genomic_DNA"/>
</dbReference>
<gene>
    <name evidence="1" type="ORF">PS847_03398</name>
</gene>
<evidence type="ECO:0000313" key="1">
    <source>
        <dbReference type="EMBL" id="VVP12382.1"/>
    </source>
</evidence>